<evidence type="ECO:0000256" key="6">
    <source>
        <dbReference type="ARBA" id="ARBA00023295"/>
    </source>
</evidence>
<protein>
    <recommendedName>
        <fullName evidence="9">glucan 1,3-beta-glucosidase</fullName>
        <ecNumber evidence="9">3.2.1.58</ecNumber>
    </recommendedName>
</protein>
<keyword evidence="6" id="KW-0326">Glycosidase</keyword>
<dbReference type="GO" id="GO:0009251">
    <property type="term" value="P:glucan catabolic process"/>
    <property type="evidence" value="ECO:0007669"/>
    <property type="project" value="TreeGrafter"/>
</dbReference>
<evidence type="ECO:0000256" key="8">
    <source>
        <dbReference type="ARBA" id="ARBA00036824"/>
    </source>
</evidence>
<evidence type="ECO:0000256" key="5">
    <source>
        <dbReference type="ARBA" id="ARBA00022801"/>
    </source>
</evidence>
<evidence type="ECO:0000256" key="4">
    <source>
        <dbReference type="ARBA" id="ARBA00022729"/>
    </source>
</evidence>
<dbReference type="Proteomes" id="UP000789508">
    <property type="component" value="Unassembled WGS sequence"/>
</dbReference>
<organism evidence="10 11">
    <name type="scientific">Ambispora leptoticha</name>
    <dbReference type="NCBI Taxonomy" id="144679"/>
    <lineage>
        <taxon>Eukaryota</taxon>
        <taxon>Fungi</taxon>
        <taxon>Fungi incertae sedis</taxon>
        <taxon>Mucoromycota</taxon>
        <taxon>Glomeromycotina</taxon>
        <taxon>Glomeromycetes</taxon>
        <taxon>Archaeosporales</taxon>
        <taxon>Ambisporaceae</taxon>
        <taxon>Ambispora</taxon>
    </lineage>
</organism>
<gene>
    <name evidence="10" type="ORF">ALEPTO_LOCUS10617</name>
</gene>
<dbReference type="EC" id="3.2.1.58" evidence="9"/>
<evidence type="ECO:0000313" key="10">
    <source>
        <dbReference type="EMBL" id="CAG8671851.1"/>
    </source>
</evidence>
<dbReference type="Gene3D" id="3.20.20.80">
    <property type="entry name" value="Glycosidases"/>
    <property type="match status" value="1"/>
</dbReference>
<comment type="similarity">
    <text evidence="2">Belongs to the glycosyl hydrolase 5 (cellulase A) family.</text>
</comment>
<dbReference type="GO" id="GO:0071555">
    <property type="term" value="P:cell wall organization"/>
    <property type="evidence" value="ECO:0007669"/>
    <property type="project" value="UniProtKB-KW"/>
</dbReference>
<keyword evidence="3" id="KW-0964">Secreted</keyword>
<proteinExistence type="inferred from homology"/>
<dbReference type="PANTHER" id="PTHR31297:SF1">
    <property type="entry name" value="GLUCAN 1,3-BETA-GLUCOSIDASE I_II-RELATED"/>
    <property type="match status" value="1"/>
</dbReference>
<dbReference type="GO" id="GO:0004338">
    <property type="term" value="F:glucan exo-1,3-beta-glucosidase activity"/>
    <property type="evidence" value="ECO:0007669"/>
    <property type="project" value="UniProtKB-EC"/>
</dbReference>
<dbReference type="AlphaFoldDB" id="A0A9N9EFK7"/>
<dbReference type="PANTHER" id="PTHR31297">
    <property type="entry name" value="GLUCAN ENDO-1,6-BETA-GLUCOSIDASE B"/>
    <property type="match status" value="1"/>
</dbReference>
<keyword evidence="11" id="KW-1185">Reference proteome</keyword>
<dbReference type="EMBL" id="CAJVPS010012578">
    <property type="protein sequence ID" value="CAG8671851.1"/>
    <property type="molecule type" value="Genomic_DNA"/>
</dbReference>
<name>A0A9N9EFK7_9GLOM</name>
<evidence type="ECO:0000313" key="11">
    <source>
        <dbReference type="Proteomes" id="UP000789508"/>
    </source>
</evidence>
<dbReference type="InterPro" id="IPR017853">
    <property type="entry name" value="GH"/>
</dbReference>
<keyword evidence="4" id="KW-0732">Signal</keyword>
<evidence type="ECO:0000256" key="2">
    <source>
        <dbReference type="ARBA" id="ARBA00005641"/>
    </source>
</evidence>
<evidence type="ECO:0000256" key="7">
    <source>
        <dbReference type="ARBA" id="ARBA00023316"/>
    </source>
</evidence>
<keyword evidence="7" id="KW-0961">Cell wall biogenesis/degradation</keyword>
<comment type="caution">
    <text evidence="10">The sequence shown here is derived from an EMBL/GenBank/DDBJ whole genome shotgun (WGS) entry which is preliminary data.</text>
</comment>
<dbReference type="OrthoDB" id="417697at2759"/>
<feature type="non-terminal residue" evidence="10">
    <location>
        <position position="401"/>
    </location>
</feature>
<dbReference type="SUPFAM" id="SSF51445">
    <property type="entry name" value="(Trans)glycosidases"/>
    <property type="match status" value="1"/>
</dbReference>
<sequence length="401" mass="46505">MLEETRIDNVDNNKDVCFPDYSGRLCMAFPYGKEKIRGVNLGGWLVLEPWITPSLFDQFLTSARPAVDEWTFTQVLGPIEAKRQLTRHWETWVTECDIKRLSEYGINHLRIPIGYWAFDVLPSEPWVMGAFDYLLKAITWAQTYKLKVEVDLHGAPGSQNGFDNSGKRGKINWQTNKQNIPRTLKVLQILCMNTVAYQNSITAINILNEPTSWGGNNISITQEFYKEAYEIVRRYHPNALVVMHDSFLPLSFWKGFMQEPPYKGVVLDTHVYLVFNRTILALSEQDKLNYVRNMKAEIAAFNSWIMVGEWSLATTDCAKWLNGFKIGARWDGTFDNNPPIFPNSTCKNDSDYLSWPPEYKKFLLEYAKTQMDAYETGIGWFFWNFKTEIAPQWNYLLGVEQ</sequence>
<comment type="subcellular location">
    <subcellularLocation>
        <location evidence="1">Secreted</location>
    </subcellularLocation>
</comment>
<keyword evidence="5" id="KW-0378">Hydrolase</keyword>
<evidence type="ECO:0000256" key="1">
    <source>
        <dbReference type="ARBA" id="ARBA00004613"/>
    </source>
</evidence>
<dbReference type="GO" id="GO:0009986">
    <property type="term" value="C:cell surface"/>
    <property type="evidence" value="ECO:0007669"/>
    <property type="project" value="TreeGrafter"/>
</dbReference>
<dbReference type="GO" id="GO:0005576">
    <property type="term" value="C:extracellular region"/>
    <property type="evidence" value="ECO:0007669"/>
    <property type="project" value="UniProtKB-SubCell"/>
</dbReference>
<dbReference type="InterPro" id="IPR050386">
    <property type="entry name" value="Glycosyl_hydrolase_5"/>
</dbReference>
<accession>A0A9N9EFK7</accession>
<evidence type="ECO:0000256" key="9">
    <source>
        <dbReference type="ARBA" id="ARBA00038929"/>
    </source>
</evidence>
<comment type="catalytic activity">
    <reaction evidence="8">
        <text>Successive hydrolysis of beta-D-glucose units from the non-reducing ends of (1-&gt;3)-beta-D-glucans, releasing alpha-glucose.</text>
        <dbReference type="EC" id="3.2.1.58"/>
    </reaction>
</comment>
<evidence type="ECO:0000256" key="3">
    <source>
        <dbReference type="ARBA" id="ARBA00022525"/>
    </source>
</evidence>
<reference evidence="10" key="1">
    <citation type="submission" date="2021-06" db="EMBL/GenBank/DDBJ databases">
        <authorList>
            <person name="Kallberg Y."/>
            <person name="Tangrot J."/>
            <person name="Rosling A."/>
        </authorList>
    </citation>
    <scope>NUCLEOTIDE SEQUENCE</scope>
    <source>
        <strain evidence="10">FL130A</strain>
    </source>
</reference>